<dbReference type="SUPFAM" id="SSF52402">
    <property type="entry name" value="Adenine nucleotide alpha hydrolases-like"/>
    <property type="match status" value="1"/>
</dbReference>
<dbReference type="SUPFAM" id="SSF52467">
    <property type="entry name" value="DHS-like NAD/FAD-binding domain"/>
    <property type="match status" value="1"/>
</dbReference>
<dbReference type="RefSeq" id="WP_256422170.1">
    <property type="nucleotide sequence ID" value="NZ_JANHDI010000011.1"/>
</dbReference>
<dbReference type="SMART" id="SM00893">
    <property type="entry name" value="ETF"/>
    <property type="match status" value="1"/>
</dbReference>
<dbReference type="Pfam" id="PF00766">
    <property type="entry name" value="ETF_alpha"/>
    <property type="match status" value="1"/>
</dbReference>
<comment type="caution">
    <text evidence="3">The sequence shown here is derived from an EMBL/GenBank/DDBJ whole genome shotgun (WGS) entry which is preliminary data.</text>
</comment>
<accession>A0ABD6CQU4</accession>
<dbReference type="EMBL" id="JBHUDK010000015">
    <property type="protein sequence ID" value="MFD1600428.1"/>
    <property type="molecule type" value="Genomic_DNA"/>
</dbReference>
<dbReference type="AlphaFoldDB" id="A0ABD6CQU4"/>
<dbReference type="PIRSF" id="PIRSF000089">
    <property type="entry name" value="Electra_flavoP_a"/>
    <property type="match status" value="1"/>
</dbReference>
<dbReference type="PANTHER" id="PTHR43153">
    <property type="entry name" value="ELECTRON TRANSFER FLAVOPROTEIN ALPHA"/>
    <property type="match status" value="1"/>
</dbReference>
<dbReference type="InterPro" id="IPR014730">
    <property type="entry name" value="ETF_a/b_N"/>
</dbReference>
<reference evidence="3 4" key="1">
    <citation type="journal article" date="2019" name="Int. J. Syst. Evol. Microbiol.">
        <title>The Global Catalogue of Microorganisms (GCM) 10K type strain sequencing project: providing services to taxonomists for standard genome sequencing and annotation.</title>
        <authorList>
            <consortium name="The Broad Institute Genomics Platform"/>
            <consortium name="The Broad Institute Genome Sequencing Center for Infectious Disease"/>
            <person name="Wu L."/>
            <person name="Ma J."/>
        </authorList>
    </citation>
    <scope>NUCLEOTIDE SEQUENCE [LARGE SCALE GENOMIC DNA]</scope>
    <source>
        <strain evidence="3 4">CGMCC 1.12121</strain>
    </source>
</reference>
<dbReference type="InterPro" id="IPR001308">
    <property type="entry name" value="ETF_a/FixB"/>
</dbReference>
<evidence type="ECO:0000313" key="4">
    <source>
        <dbReference type="Proteomes" id="UP001597085"/>
    </source>
</evidence>
<evidence type="ECO:0000313" key="3">
    <source>
        <dbReference type="EMBL" id="MFD1600428.1"/>
    </source>
</evidence>
<sequence length="323" mass="33429">MVLTLVEYDEEGLDDVSLQALTLARDVAEQADESLEAIAFGAGAADVAGEAGNHGVETLHAVEDDALDDYAPEAYGRAVVQCAEEVGTEAVIGPGTDRGAETLAHAASKLDVTMAAEVTDVEVGDSYELTRQRWGGTLIEHSRLSAETNLLTVAANEVSVSATGGDAAAVEAFAPDVQEGDLRVQLTAVEESDVEGVPLGEARVVVSGGRGTDGDFSELEALVENVPNAALGSSRAAVNEGWRPHDDQIGQTGAKIAPEIYIPCGISGAVQHMVGCKGAENILAINTDPEAAIIQKADWAVIADLHEVAPAIADELEARGHSE</sequence>
<dbReference type="InterPro" id="IPR014731">
    <property type="entry name" value="ETF_asu_C"/>
</dbReference>
<dbReference type="PANTHER" id="PTHR43153:SF1">
    <property type="entry name" value="ELECTRON TRANSFER FLAVOPROTEIN SUBUNIT ALPHA, MITOCHONDRIAL"/>
    <property type="match status" value="1"/>
</dbReference>
<dbReference type="Gene3D" id="3.40.50.620">
    <property type="entry name" value="HUPs"/>
    <property type="match status" value="1"/>
</dbReference>
<feature type="domain" description="Electron transfer flavoprotein alpha/beta-subunit N-terminal" evidence="2">
    <location>
        <begin position="2"/>
        <end position="186"/>
    </location>
</feature>
<proteinExistence type="inferred from homology"/>
<dbReference type="Proteomes" id="UP001597085">
    <property type="component" value="Unassembled WGS sequence"/>
</dbReference>
<dbReference type="Gene3D" id="3.40.50.1220">
    <property type="entry name" value="TPP-binding domain"/>
    <property type="match status" value="1"/>
</dbReference>
<dbReference type="InterPro" id="IPR014729">
    <property type="entry name" value="Rossmann-like_a/b/a_fold"/>
</dbReference>
<evidence type="ECO:0000259" key="2">
    <source>
        <dbReference type="SMART" id="SM00893"/>
    </source>
</evidence>
<dbReference type="InterPro" id="IPR029035">
    <property type="entry name" value="DHS-like_NAD/FAD-binding_dom"/>
</dbReference>
<organism evidence="3 4">
    <name type="scientific">Halobellus rarus</name>
    <dbReference type="NCBI Taxonomy" id="1126237"/>
    <lineage>
        <taxon>Archaea</taxon>
        <taxon>Methanobacteriati</taxon>
        <taxon>Methanobacteriota</taxon>
        <taxon>Stenosarchaea group</taxon>
        <taxon>Halobacteria</taxon>
        <taxon>Halobacteriales</taxon>
        <taxon>Haloferacaceae</taxon>
        <taxon>Halobellus</taxon>
    </lineage>
</organism>
<gene>
    <name evidence="3" type="ORF">ACFSBX_15890</name>
</gene>
<keyword evidence="4" id="KW-1185">Reference proteome</keyword>
<evidence type="ECO:0000256" key="1">
    <source>
        <dbReference type="ARBA" id="ARBA00005817"/>
    </source>
</evidence>
<protein>
    <submittedName>
        <fullName evidence="3">Electron transfer flavoprotein subunit alpha/FixB family protein</fullName>
    </submittedName>
</protein>
<dbReference type="Pfam" id="PF01012">
    <property type="entry name" value="ETF"/>
    <property type="match status" value="1"/>
</dbReference>
<comment type="similarity">
    <text evidence="1">Belongs to the ETF alpha-subunit/FixB family.</text>
</comment>
<name>A0ABD6CQU4_9EURY</name>